<dbReference type="RefSeq" id="WP_133644047.1">
    <property type="nucleotide sequence ID" value="NZ_SNYI01000002.1"/>
</dbReference>
<keyword evidence="2" id="KW-0503">Monooxygenase</keyword>
<evidence type="ECO:0000259" key="1">
    <source>
        <dbReference type="PROSITE" id="PS51725"/>
    </source>
</evidence>
<dbReference type="InterPro" id="IPR011008">
    <property type="entry name" value="Dimeric_a/b-barrel"/>
</dbReference>
<dbReference type="SUPFAM" id="SSF54909">
    <property type="entry name" value="Dimeric alpha+beta barrel"/>
    <property type="match status" value="1"/>
</dbReference>
<dbReference type="Pfam" id="PF03992">
    <property type="entry name" value="ABM"/>
    <property type="match status" value="1"/>
</dbReference>
<feature type="domain" description="ABM" evidence="1">
    <location>
        <begin position="2"/>
        <end position="91"/>
    </location>
</feature>
<protein>
    <submittedName>
        <fullName evidence="2">Quinol monooxygenase YgiN</fullName>
    </submittedName>
</protein>
<dbReference type="PROSITE" id="PS51725">
    <property type="entry name" value="ABM"/>
    <property type="match status" value="1"/>
</dbReference>
<dbReference type="AlphaFoldDB" id="A0A4R6TKL4"/>
<reference evidence="2 3" key="1">
    <citation type="submission" date="2019-03" db="EMBL/GenBank/DDBJ databases">
        <title>Genomic Encyclopedia of Archaeal and Bacterial Type Strains, Phase II (KMG-II): from individual species to whole genera.</title>
        <authorList>
            <person name="Goeker M."/>
        </authorList>
    </citation>
    <scope>NUCLEOTIDE SEQUENCE [LARGE SCALE GENOMIC DNA]</scope>
    <source>
        <strain evidence="2 3">DSM 18435</strain>
    </source>
</reference>
<evidence type="ECO:0000313" key="3">
    <source>
        <dbReference type="Proteomes" id="UP000295468"/>
    </source>
</evidence>
<evidence type="ECO:0000313" key="2">
    <source>
        <dbReference type="EMBL" id="TDQ31207.1"/>
    </source>
</evidence>
<dbReference type="EMBL" id="SNYI01000002">
    <property type="protein sequence ID" value="TDQ31207.1"/>
    <property type="molecule type" value="Genomic_DNA"/>
</dbReference>
<dbReference type="OrthoDB" id="1120859at2"/>
<keyword evidence="2" id="KW-0560">Oxidoreductase</keyword>
<dbReference type="InterPro" id="IPR007138">
    <property type="entry name" value="ABM_dom"/>
</dbReference>
<dbReference type="GO" id="GO:0004497">
    <property type="term" value="F:monooxygenase activity"/>
    <property type="evidence" value="ECO:0007669"/>
    <property type="project" value="UniProtKB-KW"/>
</dbReference>
<comment type="caution">
    <text evidence="2">The sequence shown here is derived from an EMBL/GenBank/DDBJ whole genome shotgun (WGS) entry which is preliminary data.</text>
</comment>
<proteinExistence type="predicted"/>
<accession>A0A4R6TKL4</accession>
<gene>
    <name evidence="2" type="ORF">CLV82_1912</name>
</gene>
<name>A0A4R6TKL4_9FLAO</name>
<organism evidence="2 3">
    <name type="scientific">Zeaxanthinibacter enoshimensis</name>
    <dbReference type="NCBI Taxonomy" id="392009"/>
    <lineage>
        <taxon>Bacteria</taxon>
        <taxon>Pseudomonadati</taxon>
        <taxon>Bacteroidota</taxon>
        <taxon>Flavobacteriia</taxon>
        <taxon>Flavobacteriales</taxon>
        <taxon>Flavobacteriaceae</taxon>
        <taxon>Zeaxanthinibacter</taxon>
    </lineage>
</organism>
<dbReference type="Gene3D" id="3.30.70.100">
    <property type="match status" value="1"/>
</dbReference>
<keyword evidence="3" id="KW-1185">Reference proteome</keyword>
<dbReference type="Proteomes" id="UP000295468">
    <property type="component" value="Unassembled WGS sequence"/>
</dbReference>
<sequence length="98" mass="11946">MFIRIVKLTFKKENIASFEQLFEQTKHRIRNFEGCLFLELYRDKEKEGVFFTYSKWESPAHLEQYRKSDFFKQVWGQTKPLFREKAEAWSVDPVKTLT</sequence>